<dbReference type="Proteomes" id="UP000034894">
    <property type="component" value="Unassembled WGS sequence"/>
</dbReference>
<keyword evidence="1" id="KW-1133">Transmembrane helix</keyword>
<organism evidence="2 3">
    <name type="scientific">Candidatus Gottesmanbacteria bacterium GW2011_GWA2_43_14</name>
    <dbReference type="NCBI Taxonomy" id="1618443"/>
    <lineage>
        <taxon>Bacteria</taxon>
        <taxon>Candidatus Gottesmaniibacteriota</taxon>
    </lineage>
</organism>
<dbReference type="Pfam" id="PF05552">
    <property type="entry name" value="MS_channel_1st_1"/>
    <property type="match status" value="2"/>
</dbReference>
<dbReference type="AlphaFoldDB" id="A0A0G1DKW0"/>
<dbReference type="InterPro" id="IPR008910">
    <property type="entry name" value="MSC_TM_helix"/>
</dbReference>
<feature type="transmembrane region" description="Helical" evidence="1">
    <location>
        <begin position="22"/>
        <end position="43"/>
    </location>
</feature>
<dbReference type="Gene3D" id="1.10.287.1260">
    <property type="match status" value="1"/>
</dbReference>
<name>A0A0G1DKW0_9BACT</name>
<sequence>MNFVTETINALSSSVIFLISNFLPKFLAGLIILIIGIIAASLLRDLIKLIFRYVKLGEWLEAAGLAKDREVQVWPKLLAELTRWTVIFLFLMSAVETWGIPKVGDVLNQLLFFLPNVFLAVIIGWIGLVAGRFISEIVRHGIDGVGGREALILGNIAKVSIYFFTSLIILTQLGVAADLVKILFTGIVGMLALAFGLSFGLGGQEEAKSLLKRLRMKIERQVEIEGSPSRRKN</sequence>
<feature type="transmembrane region" description="Helical" evidence="1">
    <location>
        <begin position="106"/>
        <end position="129"/>
    </location>
</feature>
<keyword evidence="1" id="KW-0472">Membrane</keyword>
<comment type="caution">
    <text evidence="2">The sequence shown here is derived from an EMBL/GenBank/DDBJ whole genome shotgun (WGS) entry which is preliminary data.</text>
</comment>
<gene>
    <name evidence="2" type="ORF">UV73_C0002G0003</name>
</gene>
<evidence type="ECO:0000313" key="2">
    <source>
        <dbReference type="EMBL" id="KKS98289.1"/>
    </source>
</evidence>
<feature type="transmembrane region" description="Helical" evidence="1">
    <location>
        <begin position="81"/>
        <end position="100"/>
    </location>
</feature>
<keyword evidence="1" id="KW-0812">Transmembrane</keyword>
<proteinExistence type="predicted"/>
<protein>
    <submittedName>
        <fullName evidence="2">Small-conductance mechanosensitive ion channel</fullName>
    </submittedName>
</protein>
<feature type="transmembrane region" description="Helical" evidence="1">
    <location>
        <begin position="150"/>
        <end position="170"/>
    </location>
</feature>
<evidence type="ECO:0000256" key="1">
    <source>
        <dbReference type="SAM" id="Phobius"/>
    </source>
</evidence>
<evidence type="ECO:0000313" key="3">
    <source>
        <dbReference type="Proteomes" id="UP000034894"/>
    </source>
</evidence>
<reference evidence="2 3" key="1">
    <citation type="journal article" date="2015" name="Nature">
        <title>rRNA introns, odd ribosomes, and small enigmatic genomes across a large radiation of phyla.</title>
        <authorList>
            <person name="Brown C.T."/>
            <person name="Hug L.A."/>
            <person name="Thomas B.C."/>
            <person name="Sharon I."/>
            <person name="Castelle C.J."/>
            <person name="Singh A."/>
            <person name="Wilkins M.J."/>
            <person name="Williams K.H."/>
            <person name="Banfield J.F."/>
        </authorList>
    </citation>
    <scope>NUCLEOTIDE SEQUENCE [LARGE SCALE GENOMIC DNA]</scope>
</reference>
<dbReference type="STRING" id="1618443.UV73_C0002G0003"/>
<feature type="transmembrane region" description="Helical" evidence="1">
    <location>
        <begin position="182"/>
        <end position="203"/>
    </location>
</feature>
<dbReference type="EMBL" id="LCFP01000002">
    <property type="protein sequence ID" value="KKS98289.1"/>
    <property type="molecule type" value="Genomic_DNA"/>
</dbReference>
<accession>A0A0G1DKW0</accession>